<feature type="binding site" description="axial binding residue" evidence="5">
    <location>
        <position position="444"/>
    </location>
    <ligand>
        <name>heme</name>
        <dbReference type="ChEBI" id="CHEBI:30413"/>
    </ligand>
    <ligandPart>
        <name>Fe</name>
        <dbReference type="ChEBI" id="CHEBI:18248"/>
    </ligandPart>
</feature>
<dbReference type="EMBL" id="KN848102">
    <property type="protein sequence ID" value="KIX92653.1"/>
    <property type="molecule type" value="Genomic_DNA"/>
</dbReference>
<evidence type="ECO:0000313" key="9">
    <source>
        <dbReference type="Proteomes" id="UP000053411"/>
    </source>
</evidence>
<organism evidence="8 9">
    <name type="scientific">Fonsecaea multimorphosa CBS 102226</name>
    <dbReference type="NCBI Taxonomy" id="1442371"/>
    <lineage>
        <taxon>Eukaryota</taxon>
        <taxon>Fungi</taxon>
        <taxon>Dikarya</taxon>
        <taxon>Ascomycota</taxon>
        <taxon>Pezizomycotina</taxon>
        <taxon>Eurotiomycetes</taxon>
        <taxon>Chaetothyriomycetidae</taxon>
        <taxon>Chaetothyriales</taxon>
        <taxon>Herpotrichiellaceae</taxon>
        <taxon>Fonsecaea</taxon>
    </lineage>
</organism>
<dbReference type="GO" id="GO:0005506">
    <property type="term" value="F:iron ion binding"/>
    <property type="evidence" value="ECO:0007669"/>
    <property type="project" value="InterPro"/>
</dbReference>
<sequence>MAVLSVLNVSPLTQLLILFGIWCAIVGYVVWQVVSPIDSRRPPPGKEWKLPPGPPGRLLFGNLKEVQGGRQSLADYGEMTTVRLGSRLWVTLNTGRVVKEIYNRRSAVTNERPDLPMVGGLISRDNRSVLLPIAEWTERRRVMHQVLSGTAMTKYGEYQEQESSQLLAEYYYNPHKWYSHHARYSNSVIHRITLGDPVHTMEQKMLDLLRVQKAFIVNLPPWNIWDNFPALAKLPKVFQWWRKPFEVIGKETFEVYSAYWKPFRQKIEAGHGAPSFARDVLTGKEAKYSGSDEDAMYLAIQLIEAGSDTTRLSLNTFIMAMICHPEVVKKARQEIDQICGANAERLPTFADEQRMPYVSAMVKELMRWRPIFDWTPEHECSVDLEFEGYLFPKGTNFVINHHALCLNSSEYPEPEQFKPERWLDGHETDVLHGLWAFGGGRRVCVGYRLAQKSLFINMSRLLYCYDFEAAGRIDSYELNHHLQTEPFPVRPSIRSQKHAELVLRSAEEWDVLKHAKVVVKAQ</sequence>
<dbReference type="Pfam" id="PF00067">
    <property type="entry name" value="p450"/>
    <property type="match status" value="1"/>
</dbReference>
<evidence type="ECO:0000256" key="3">
    <source>
        <dbReference type="ARBA" id="ARBA00023002"/>
    </source>
</evidence>
<evidence type="ECO:0000256" key="6">
    <source>
        <dbReference type="RuleBase" id="RU000461"/>
    </source>
</evidence>
<dbReference type="GeneID" id="27717428"/>
<keyword evidence="3 6" id="KW-0560">Oxidoreductase</keyword>
<evidence type="ECO:0000256" key="1">
    <source>
        <dbReference type="ARBA" id="ARBA00010617"/>
    </source>
</evidence>
<dbReference type="GO" id="GO:0020037">
    <property type="term" value="F:heme binding"/>
    <property type="evidence" value="ECO:0007669"/>
    <property type="project" value="InterPro"/>
</dbReference>
<dbReference type="PANTHER" id="PTHR46300:SF12">
    <property type="entry name" value="P450, PUTATIVE (EUROFUNG)-RELATED"/>
    <property type="match status" value="1"/>
</dbReference>
<dbReference type="GO" id="GO:0004497">
    <property type="term" value="F:monooxygenase activity"/>
    <property type="evidence" value="ECO:0007669"/>
    <property type="project" value="UniProtKB-KW"/>
</dbReference>
<dbReference type="AlphaFoldDB" id="A0A0D2K8H6"/>
<evidence type="ECO:0000256" key="2">
    <source>
        <dbReference type="ARBA" id="ARBA00022723"/>
    </source>
</evidence>
<evidence type="ECO:0000313" key="8">
    <source>
        <dbReference type="EMBL" id="KIX92653.1"/>
    </source>
</evidence>
<dbReference type="InterPro" id="IPR050364">
    <property type="entry name" value="Cytochrome_P450_fung"/>
</dbReference>
<dbReference type="PRINTS" id="PR00463">
    <property type="entry name" value="EP450I"/>
</dbReference>
<keyword evidence="7" id="KW-1133">Transmembrane helix</keyword>
<dbReference type="PROSITE" id="PS00086">
    <property type="entry name" value="CYTOCHROME_P450"/>
    <property type="match status" value="1"/>
</dbReference>
<keyword evidence="5 6" id="KW-0349">Heme</keyword>
<dbReference type="PRINTS" id="PR00385">
    <property type="entry name" value="P450"/>
</dbReference>
<comment type="similarity">
    <text evidence="1 6">Belongs to the cytochrome P450 family.</text>
</comment>
<keyword evidence="6" id="KW-0503">Monooxygenase</keyword>
<dbReference type="Gene3D" id="1.10.630.10">
    <property type="entry name" value="Cytochrome P450"/>
    <property type="match status" value="1"/>
</dbReference>
<dbReference type="InterPro" id="IPR017972">
    <property type="entry name" value="Cyt_P450_CS"/>
</dbReference>
<evidence type="ECO:0000256" key="5">
    <source>
        <dbReference type="PIRSR" id="PIRSR602401-1"/>
    </source>
</evidence>
<dbReference type="OrthoDB" id="1103324at2759"/>
<keyword evidence="7" id="KW-0472">Membrane</keyword>
<evidence type="ECO:0008006" key="10">
    <source>
        <dbReference type="Google" id="ProtNLM"/>
    </source>
</evidence>
<dbReference type="InterPro" id="IPR036396">
    <property type="entry name" value="Cyt_P450_sf"/>
</dbReference>
<keyword evidence="9" id="KW-1185">Reference proteome</keyword>
<comment type="cofactor">
    <cofactor evidence="5">
        <name>heme</name>
        <dbReference type="ChEBI" id="CHEBI:30413"/>
    </cofactor>
</comment>
<dbReference type="InterPro" id="IPR001128">
    <property type="entry name" value="Cyt_P450"/>
</dbReference>
<accession>A0A0D2K8H6</accession>
<evidence type="ECO:0000256" key="4">
    <source>
        <dbReference type="ARBA" id="ARBA00023004"/>
    </source>
</evidence>
<dbReference type="STRING" id="1442371.A0A0D2K8H6"/>
<keyword evidence="2 5" id="KW-0479">Metal-binding</keyword>
<dbReference type="Proteomes" id="UP000053411">
    <property type="component" value="Unassembled WGS sequence"/>
</dbReference>
<dbReference type="SUPFAM" id="SSF48264">
    <property type="entry name" value="Cytochrome P450"/>
    <property type="match status" value="1"/>
</dbReference>
<dbReference type="RefSeq" id="XP_016626776.1">
    <property type="nucleotide sequence ID" value="XM_016782170.1"/>
</dbReference>
<dbReference type="VEuPathDB" id="FungiDB:Z520_11682"/>
<reference evidence="8 9" key="1">
    <citation type="submission" date="2015-01" db="EMBL/GenBank/DDBJ databases">
        <title>The Genome Sequence of Fonsecaea multimorphosa CBS 102226.</title>
        <authorList>
            <consortium name="The Broad Institute Genomics Platform"/>
            <person name="Cuomo C."/>
            <person name="de Hoog S."/>
            <person name="Gorbushina A."/>
            <person name="Stielow B."/>
            <person name="Teixiera M."/>
            <person name="Abouelleil A."/>
            <person name="Chapman S.B."/>
            <person name="Priest M."/>
            <person name="Young S.K."/>
            <person name="Wortman J."/>
            <person name="Nusbaum C."/>
            <person name="Birren B."/>
        </authorList>
    </citation>
    <scope>NUCLEOTIDE SEQUENCE [LARGE SCALE GENOMIC DNA]</scope>
    <source>
        <strain evidence="8 9">CBS 102226</strain>
    </source>
</reference>
<evidence type="ECO:0000256" key="7">
    <source>
        <dbReference type="SAM" id="Phobius"/>
    </source>
</evidence>
<protein>
    <recommendedName>
        <fullName evidence="10">Cytochrome P450</fullName>
    </recommendedName>
</protein>
<dbReference type="InterPro" id="IPR002401">
    <property type="entry name" value="Cyt_P450_E_grp-I"/>
</dbReference>
<keyword evidence="7" id="KW-0812">Transmembrane</keyword>
<dbReference type="GO" id="GO:0016705">
    <property type="term" value="F:oxidoreductase activity, acting on paired donors, with incorporation or reduction of molecular oxygen"/>
    <property type="evidence" value="ECO:0007669"/>
    <property type="project" value="InterPro"/>
</dbReference>
<name>A0A0D2K8H6_9EURO</name>
<gene>
    <name evidence="8" type="ORF">Z520_11682</name>
</gene>
<proteinExistence type="inferred from homology"/>
<dbReference type="PANTHER" id="PTHR46300">
    <property type="entry name" value="P450, PUTATIVE (EUROFUNG)-RELATED-RELATED"/>
    <property type="match status" value="1"/>
</dbReference>
<keyword evidence="4 5" id="KW-0408">Iron</keyword>
<feature type="transmembrane region" description="Helical" evidence="7">
    <location>
        <begin position="12"/>
        <end position="31"/>
    </location>
</feature>
<dbReference type="CDD" id="cd11065">
    <property type="entry name" value="CYP64-like"/>
    <property type="match status" value="1"/>
</dbReference>